<organism evidence="2 3">
    <name type="scientific">Methanobrevibacter curvatus</name>
    <dbReference type="NCBI Taxonomy" id="49547"/>
    <lineage>
        <taxon>Archaea</taxon>
        <taxon>Methanobacteriati</taxon>
        <taxon>Methanobacteriota</taxon>
        <taxon>Methanomada group</taxon>
        <taxon>Methanobacteria</taxon>
        <taxon>Methanobacteriales</taxon>
        <taxon>Methanobacteriaceae</taxon>
        <taxon>Methanobrevibacter</taxon>
    </lineage>
</organism>
<keyword evidence="3" id="KW-1185">Reference proteome</keyword>
<evidence type="ECO:0000313" key="3">
    <source>
        <dbReference type="Proteomes" id="UP000077245"/>
    </source>
</evidence>
<feature type="transmembrane region" description="Helical" evidence="1">
    <location>
        <begin position="12"/>
        <end position="38"/>
    </location>
</feature>
<dbReference type="AlphaFoldDB" id="A0A166CDS7"/>
<evidence type="ECO:0000256" key="1">
    <source>
        <dbReference type="SAM" id="Phobius"/>
    </source>
</evidence>
<dbReference type="Proteomes" id="UP000077245">
    <property type="component" value="Unassembled WGS sequence"/>
</dbReference>
<protein>
    <submittedName>
        <fullName evidence="2">Uncharacterized protein</fullName>
    </submittedName>
</protein>
<keyword evidence="1" id="KW-0812">Transmembrane</keyword>
<dbReference type="EMBL" id="LWMV01000102">
    <property type="protein sequence ID" value="KZX14402.1"/>
    <property type="molecule type" value="Genomic_DNA"/>
</dbReference>
<accession>A0A166CDS7</accession>
<name>A0A166CDS7_9EURY</name>
<evidence type="ECO:0000313" key="2">
    <source>
        <dbReference type="EMBL" id="KZX14402.1"/>
    </source>
</evidence>
<keyword evidence="1" id="KW-1133">Transmembrane helix</keyword>
<reference evidence="2 3" key="1">
    <citation type="submission" date="2016-04" db="EMBL/GenBank/DDBJ databases">
        <title>Genome sequence of Methanobrevibacter curvatus DSM 11111.</title>
        <authorList>
            <person name="Poehlein A."/>
            <person name="Seedorf H."/>
            <person name="Daniel R."/>
        </authorList>
    </citation>
    <scope>NUCLEOTIDE SEQUENCE [LARGE SCALE GENOMIC DNA]</scope>
    <source>
        <strain evidence="2 3">DSM 11111</strain>
    </source>
</reference>
<sequence length="69" mass="7615">MELLIVTSQSEILIAPPIFALLLMNLQFMILVPVPLAMEMAPPSFRAKLLVNVESMIVKFVVPDLIAPP</sequence>
<comment type="caution">
    <text evidence="2">The sequence shown here is derived from an EMBL/GenBank/DDBJ whole genome shotgun (WGS) entry which is preliminary data.</text>
</comment>
<gene>
    <name evidence="2" type="ORF">MBCUR_05010</name>
</gene>
<keyword evidence="1" id="KW-0472">Membrane</keyword>
<proteinExistence type="predicted"/>